<dbReference type="EMBL" id="QNRT01000002">
    <property type="protein sequence ID" value="RBP51727.1"/>
    <property type="molecule type" value="Genomic_DNA"/>
</dbReference>
<evidence type="ECO:0000313" key="1">
    <source>
        <dbReference type="EMBL" id="RBP51727.1"/>
    </source>
</evidence>
<gene>
    <name evidence="1" type="ORF">DFR28_1021160</name>
</gene>
<dbReference type="Proteomes" id="UP000253083">
    <property type="component" value="Unassembled WGS sequence"/>
</dbReference>
<comment type="caution">
    <text evidence="1">The sequence shown here is derived from an EMBL/GenBank/DDBJ whole genome shotgun (WGS) entry which is preliminary data.</text>
</comment>
<dbReference type="AlphaFoldDB" id="A0A395JPK2"/>
<proteinExistence type="predicted"/>
<reference evidence="1 2" key="1">
    <citation type="submission" date="2018-06" db="EMBL/GenBank/DDBJ databases">
        <title>Genomic Encyclopedia of Type Strains, Phase IV (KMG-IV): sequencing the most valuable type-strain genomes for metagenomic binning, comparative biology and taxonomic classification.</title>
        <authorList>
            <person name="Goeker M."/>
        </authorList>
    </citation>
    <scope>NUCLEOTIDE SEQUENCE [LARGE SCALE GENOMIC DNA]</scope>
    <source>
        <strain evidence="1 2">DSM 24032</strain>
    </source>
</reference>
<organism evidence="1 2">
    <name type="scientific">Arenicella xantha</name>
    <dbReference type="NCBI Taxonomy" id="644221"/>
    <lineage>
        <taxon>Bacteria</taxon>
        <taxon>Pseudomonadati</taxon>
        <taxon>Pseudomonadota</taxon>
        <taxon>Gammaproteobacteria</taxon>
        <taxon>Arenicellales</taxon>
        <taxon>Arenicellaceae</taxon>
        <taxon>Arenicella</taxon>
    </lineage>
</organism>
<dbReference type="InterPro" id="IPR011990">
    <property type="entry name" value="TPR-like_helical_dom_sf"/>
</dbReference>
<evidence type="ECO:0008006" key="3">
    <source>
        <dbReference type="Google" id="ProtNLM"/>
    </source>
</evidence>
<name>A0A395JPK2_9GAMM</name>
<keyword evidence="2" id="KW-1185">Reference proteome</keyword>
<dbReference type="InParanoid" id="A0A395JPK2"/>
<dbReference type="Gene3D" id="1.25.40.10">
    <property type="entry name" value="Tetratricopeptide repeat domain"/>
    <property type="match status" value="1"/>
</dbReference>
<evidence type="ECO:0000313" key="2">
    <source>
        <dbReference type="Proteomes" id="UP000253083"/>
    </source>
</evidence>
<accession>A0A395JPK2</accession>
<sequence>MNINLKKYLFVAYIALLTLVSFEIALASPSPLSPYRSQLDLVFAAIDEGDNEKVFNTILDIKSDDNIAGYVKGMFLIEVGQRYDQIEEYDLGINAYKEILSLKDSLGNGQIYSMALRLIAGNYLVLDKPKLACEYGRKLTFEQKSKPVWKSVIFLAYCEYLQENYQEALAEAENAKAVSLQVNTKDVEDAERQVFSIQAAVYEKLGRNRDAVIALSNMYDSKPTPELMARINRLRKKYDNSSISD</sequence>
<protein>
    <recommendedName>
        <fullName evidence="3">Tetratricopeptide repeat protein</fullName>
    </recommendedName>
</protein>
<dbReference type="SUPFAM" id="SSF48452">
    <property type="entry name" value="TPR-like"/>
    <property type="match status" value="1"/>
</dbReference>
<dbReference type="RefSeq" id="WP_147251009.1">
    <property type="nucleotide sequence ID" value="NZ_QNRT01000002.1"/>
</dbReference>